<name>T1GII6_MEGSC</name>
<evidence type="ECO:0000256" key="1">
    <source>
        <dbReference type="ARBA" id="ARBA00023054"/>
    </source>
</evidence>
<dbReference type="GO" id="GO:0030054">
    <property type="term" value="C:cell junction"/>
    <property type="evidence" value="ECO:0007669"/>
    <property type="project" value="TreeGrafter"/>
</dbReference>
<dbReference type="AlphaFoldDB" id="T1GII6"/>
<dbReference type="EnsemblMetazoa" id="MESCA003265-RA">
    <property type="protein sequence ID" value="MESCA003265-PA"/>
    <property type="gene ID" value="MESCA003265"/>
</dbReference>
<dbReference type="HOGENOM" id="CLU_706642_0_0_1"/>
<protein>
    <recommendedName>
        <fullName evidence="2">Schwannomin interacting protein 1 C-terminal domain-containing protein</fullName>
    </recommendedName>
</protein>
<dbReference type="STRING" id="36166.T1GII6"/>
<keyword evidence="4" id="KW-1185">Reference proteome</keyword>
<sequence length="367" mass="42248">MFDKLFNNAGFLQSFTKFLSQKYASVGQSDYDFVDGMFPRVYKQNFDVELTIFGQNEVIDPEFLENVVDKFLRVIDPFVEESKMFSRRNDREEIRRRLAMGAEDDYFSKIVNPENRPIRKPSFQSRIKTGRNLQICFVNEAQSDTESVSSDSESCPTLSRLPRGNSINQIKKLQAANPYSSNPLSVSCTDGKNSQLENTDNDFFTKQARLQIEARMALAQARIWRTCKWRVDSISFIEKQKQSLSPVTEIIQTSMKKVGVPLPQQKRRVSRQTLTDLNVAQLQVIVNDLHSQIETFNANLVQLLMDRDDLHMGQDAMLVDIEDLTRYLSAKEQNLENEKLVSSKTKGLNTKVHTQSKFQKFANLVKK</sequence>
<dbReference type="GO" id="GO:0035332">
    <property type="term" value="P:positive regulation of hippo signaling"/>
    <property type="evidence" value="ECO:0007669"/>
    <property type="project" value="TreeGrafter"/>
</dbReference>
<dbReference type="InterPro" id="IPR039045">
    <property type="entry name" value="SCHIP_1"/>
</dbReference>
<feature type="domain" description="Schwannomin interacting protein 1 C-terminal" evidence="2">
    <location>
        <begin position="87"/>
        <end position="337"/>
    </location>
</feature>
<dbReference type="EMBL" id="CAQQ02391156">
    <property type="status" value="NOT_ANNOTATED_CDS"/>
    <property type="molecule type" value="Genomic_DNA"/>
</dbReference>
<keyword evidence="1" id="KW-0175">Coiled coil</keyword>
<evidence type="ECO:0000313" key="4">
    <source>
        <dbReference type="Proteomes" id="UP000015102"/>
    </source>
</evidence>
<dbReference type="PANTHER" id="PTHR13103:SF2">
    <property type="entry name" value="IQCJ-SCHIP1 READTHROUGH TRANSCRIPT PROTEIN-RELATED"/>
    <property type="match status" value="1"/>
</dbReference>
<dbReference type="EMBL" id="CAQQ02391155">
    <property type="status" value="NOT_ANNOTATED_CDS"/>
    <property type="molecule type" value="Genomic_DNA"/>
</dbReference>
<accession>T1GII6</accession>
<organism evidence="3 4">
    <name type="scientific">Megaselia scalaris</name>
    <name type="common">Humpbacked fly</name>
    <name type="synonym">Phora scalaris</name>
    <dbReference type="NCBI Taxonomy" id="36166"/>
    <lineage>
        <taxon>Eukaryota</taxon>
        <taxon>Metazoa</taxon>
        <taxon>Ecdysozoa</taxon>
        <taxon>Arthropoda</taxon>
        <taxon>Hexapoda</taxon>
        <taxon>Insecta</taxon>
        <taxon>Pterygota</taxon>
        <taxon>Neoptera</taxon>
        <taxon>Endopterygota</taxon>
        <taxon>Diptera</taxon>
        <taxon>Brachycera</taxon>
        <taxon>Muscomorpha</taxon>
        <taxon>Platypezoidea</taxon>
        <taxon>Phoridae</taxon>
        <taxon>Megaseliini</taxon>
        <taxon>Megaselia</taxon>
    </lineage>
</organism>
<reference evidence="4" key="1">
    <citation type="submission" date="2013-02" db="EMBL/GenBank/DDBJ databases">
        <authorList>
            <person name="Hughes D."/>
        </authorList>
    </citation>
    <scope>NUCLEOTIDE SEQUENCE</scope>
    <source>
        <strain>Durham</strain>
        <strain evidence="4">NC isolate 2 -- Noor lab</strain>
    </source>
</reference>
<proteinExistence type="predicted"/>
<dbReference type="Proteomes" id="UP000015102">
    <property type="component" value="Unassembled WGS sequence"/>
</dbReference>
<dbReference type="InterPro" id="IPR015649">
    <property type="entry name" value="SCHIP_1_C"/>
</dbReference>
<dbReference type="OMA" id="NELERCN"/>
<evidence type="ECO:0000313" key="3">
    <source>
        <dbReference type="EnsemblMetazoa" id="MESCA003265-PA"/>
    </source>
</evidence>
<dbReference type="PANTHER" id="PTHR13103">
    <property type="entry name" value="SCHWANNOMIN INTERACTING PROTEIN 1"/>
    <property type="match status" value="1"/>
</dbReference>
<dbReference type="Pfam" id="PF10148">
    <property type="entry name" value="SCHIP-1_C"/>
    <property type="match status" value="1"/>
</dbReference>
<evidence type="ECO:0000259" key="2">
    <source>
        <dbReference type="Pfam" id="PF10148"/>
    </source>
</evidence>
<reference evidence="3" key="2">
    <citation type="submission" date="2015-06" db="UniProtKB">
        <authorList>
            <consortium name="EnsemblMetazoa"/>
        </authorList>
    </citation>
    <scope>IDENTIFICATION</scope>
</reference>
<dbReference type="GO" id="GO:0005886">
    <property type="term" value="C:plasma membrane"/>
    <property type="evidence" value="ECO:0007669"/>
    <property type="project" value="TreeGrafter"/>
</dbReference>